<evidence type="ECO:0000256" key="2">
    <source>
        <dbReference type="ARBA" id="ARBA00022803"/>
    </source>
</evidence>
<feature type="repeat" description="TPR" evidence="3">
    <location>
        <begin position="142"/>
        <end position="175"/>
    </location>
</feature>
<dbReference type="SUPFAM" id="SSF48452">
    <property type="entry name" value="TPR-like"/>
    <property type="match status" value="1"/>
</dbReference>
<evidence type="ECO:0000313" key="4">
    <source>
        <dbReference type="EMBL" id="QDT21252.1"/>
    </source>
</evidence>
<name>A0A517PPF2_9PLAN</name>
<evidence type="ECO:0000256" key="1">
    <source>
        <dbReference type="ARBA" id="ARBA00022737"/>
    </source>
</evidence>
<dbReference type="PROSITE" id="PS50005">
    <property type="entry name" value="TPR"/>
    <property type="match status" value="4"/>
</dbReference>
<protein>
    <submittedName>
        <fullName evidence="4">TPR repeat-containing protein YrrB</fullName>
    </submittedName>
</protein>
<organism evidence="4 5">
    <name type="scientific">Gimesia chilikensis</name>
    <dbReference type="NCBI Taxonomy" id="2605989"/>
    <lineage>
        <taxon>Bacteria</taxon>
        <taxon>Pseudomonadati</taxon>
        <taxon>Planctomycetota</taxon>
        <taxon>Planctomycetia</taxon>
        <taxon>Planctomycetales</taxon>
        <taxon>Planctomycetaceae</taxon>
        <taxon>Gimesia</taxon>
    </lineage>
</organism>
<feature type="repeat" description="TPR" evidence="3">
    <location>
        <begin position="108"/>
        <end position="141"/>
    </location>
</feature>
<dbReference type="EMBL" id="CP036266">
    <property type="protein sequence ID" value="QDT21252.1"/>
    <property type="molecule type" value="Genomic_DNA"/>
</dbReference>
<feature type="repeat" description="TPR" evidence="3">
    <location>
        <begin position="40"/>
        <end position="73"/>
    </location>
</feature>
<reference evidence="4 5" key="1">
    <citation type="submission" date="2019-02" db="EMBL/GenBank/DDBJ databases">
        <title>Deep-cultivation of Planctomycetes and their phenomic and genomic characterization uncovers novel biology.</title>
        <authorList>
            <person name="Wiegand S."/>
            <person name="Jogler M."/>
            <person name="Boedeker C."/>
            <person name="Pinto D."/>
            <person name="Vollmers J."/>
            <person name="Rivas-Marin E."/>
            <person name="Kohn T."/>
            <person name="Peeters S.H."/>
            <person name="Heuer A."/>
            <person name="Rast P."/>
            <person name="Oberbeckmann S."/>
            <person name="Bunk B."/>
            <person name="Jeske O."/>
            <person name="Meyerdierks A."/>
            <person name="Storesund J.E."/>
            <person name="Kallscheuer N."/>
            <person name="Luecker S."/>
            <person name="Lage O.M."/>
            <person name="Pohl T."/>
            <person name="Merkel B.J."/>
            <person name="Hornburger P."/>
            <person name="Mueller R.-W."/>
            <person name="Bruemmer F."/>
            <person name="Labrenz M."/>
            <person name="Spormann A.M."/>
            <person name="Op den Camp H."/>
            <person name="Overmann J."/>
            <person name="Amann R."/>
            <person name="Jetten M.S.M."/>
            <person name="Mascher T."/>
            <person name="Medema M.H."/>
            <person name="Devos D.P."/>
            <person name="Kaster A.-K."/>
            <person name="Ovreas L."/>
            <person name="Rohde M."/>
            <person name="Galperin M.Y."/>
            <person name="Jogler C."/>
        </authorList>
    </citation>
    <scope>NUCLEOTIDE SEQUENCE [LARGE SCALE GENOMIC DNA]</scope>
    <source>
        <strain evidence="4 5">HG66A1</strain>
    </source>
</reference>
<dbReference type="Gene3D" id="1.25.40.10">
    <property type="entry name" value="Tetratricopeptide repeat domain"/>
    <property type="match status" value="3"/>
</dbReference>
<sequence>MKGSNLTELYQQARQLLKERKVTEAVEIYQRIIGTKPTEKKAHTGLATVFFQLKKYPEAIEHFKTLSRLSPADASPYINMGAIYNRMGEYRQALDVLRKAVHKDKKSADAFYNMGIAHKGLNQLSMAVTAYKQAITFDPDMVDAHFNLGNVYLEMKNHTQAHMSFSRALEITPSFKKAINALKLLDVETTKEKAGFNPFGRLVDESTLRKKNVSIATRAITEEEREIDRRDLHKLCEEVQVAAESIIRDLKTGVTPSILNLNRCISQGAKHYTELAKVNEDFQKKLKTMNDMRKLLKHRMLEIRAHEELMNTIDMQ</sequence>
<keyword evidence="5" id="KW-1185">Reference proteome</keyword>
<keyword evidence="2 3" id="KW-0802">TPR repeat</keyword>
<keyword evidence="1" id="KW-0677">Repeat</keyword>
<evidence type="ECO:0000313" key="5">
    <source>
        <dbReference type="Proteomes" id="UP000320421"/>
    </source>
</evidence>
<dbReference type="InterPro" id="IPR011990">
    <property type="entry name" value="TPR-like_helical_dom_sf"/>
</dbReference>
<dbReference type="PANTHER" id="PTHR44858:SF1">
    <property type="entry name" value="UDP-N-ACETYLGLUCOSAMINE--PEPTIDE N-ACETYLGLUCOSAMINYLTRANSFERASE SPINDLY-RELATED"/>
    <property type="match status" value="1"/>
</dbReference>
<dbReference type="InterPro" id="IPR050498">
    <property type="entry name" value="Ycf3"/>
</dbReference>
<dbReference type="AlphaFoldDB" id="A0A517PPF2"/>
<proteinExistence type="predicted"/>
<dbReference type="PROSITE" id="PS50293">
    <property type="entry name" value="TPR_REGION"/>
    <property type="match status" value="2"/>
</dbReference>
<evidence type="ECO:0000256" key="3">
    <source>
        <dbReference type="PROSITE-ProRule" id="PRU00339"/>
    </source>
</evidence>
<dbReference type="OrthoDB" id="267414at2"/>
<dbReference type="SMART" id="SM00028">
    <property type="entry name" value="TPR"/>
    <property type="match status" value="5"/>
</dbReference>
<feature type="repeat" description="TPR" evidence="3">
    <location>
        <begin position="74"/>
        <end position="107"/>
    </location>
</feature>
<dbReference type="PANTHER" id="PTHR44858">
    <property type="entry name" value="TETRATRICOPEPTIDE REPEAT PROTEIN 6"/>
    <property type="match status" value="1"/>
</dbReference>
<gene>
    <name evidence="4" type="primary">yrrB_3</name>
    <name evidence="4" type="ORF">HG66A1_30510</name>
</gene>
<dbReference type="Proteomes" id="UP000320421">
    <property type="component" value="Chromosome"/>
</dbReference>
<accession>A0A517PPF2</accession>
<dbReference type="Pfam" id="PF13414">
    <property type="entry name" value="TPR_11"/>
    <property type="match status" value="2"/>
</dbReference>
<dbReference type="InterPro" id="IPR019734">
    <property type="entry name" value="TPR_rpt"/>
</dbReference>